<name>A0A061QV72_9CHLO</name>
<gene>
    <name evidence="1" type="ORF">TSPGSL018_23554</name>
</gene>
<dbReference type="AlphaFoldDB" id="A0A061QV72"/>
<accession>A0A061QV72</accession>
<feature type="non-terminal residue" evidence="1">
    <location>
        <position position="1"/>
    </location>
</feature>
<evidence type="ECO:0000313" key="1">
    <source>
        <dbReference type="EMBL" id="JAC62365.1"/>
    </source>
</evidence>
<dbReference type="EMBL" id="GBEZ01024644">
    <property type="protein sequence ID" value="JAC62365.1"/>
    <property type="molecule type" value="Transcribed_RNA"/>
</dbReference>
<proteinExistence type="predicted"/>
<sequence>FSVQTGRFGYFLGNIPCLKFRTMFNCSSLVDFVQEPFVVCLTFPRLLIRCSFPVEI</sequence>
<reference evidence="1" key="1">
    <citation type="submission" date="2014-05" db="EMBL/GenBank/DDBJ databases">
        <title>The transcriptome of the halophilic microalga Tetraselmis sp. GSL018 isolated from the Great Salt Lake, Utah.</title>
        <authorList>
            <person name="Jinkerson R.E."/>
            <person name="D'Adamo S."/>
            <person name="Posewitz M.C."/>
        </authorList>
    </citation>
    <scope>NUCLEOTIDE SEQUENCE</scope>
    <source>
        <strain evidence="1">GSL018</strain>
    </source>
</reference>
<organism evidence="1">
    <name type="scientific">Tetraselmis sp. GSL018</name>
    <dbReference type="NCBI Taxonomy" id="582737"/>
    <lineage>
        <taxon>Eukaryota</taxon>
        <taxon>Viridiplantae</taxon>
        <taxon>Chlorophyta</taxon>
        <taxon>core chlorophytes</taxon>
        <taxon>Chlorodendrophyceae</taxon>
        <taxon>Chlorodendrales</taxon>
        <taxon>Chlorodendraceae</taxon>
        <taxon>Tetraselmis</taxon>
    </lineage>
</organism>
<protein>
    <submittedName>
        <fullName evidence="1">Uncharacterized protein</fullName>
    </submittedName>
</protein>